<dbReference type="EMBL" id="UINC01091902">
    <property type="protein sequence ID" value="SVC45032.1"/>
    <property type="molecule type" value="Genomic_DNA"/>
</dbReference>
<proteinExistence type="predicted"/>
<dbReference type="AlphaFoldDB" id="A0A382MC67"/>
<organism evidence="1">
    <name type="scientific">marine metagenome</name>
    <dbReference type="NCBI Taxonomy" id="408172"/>
    <lineage>
        <taxon>unclassified sequences</taxon>
        <taxon>metagenomes</taxon>
        <taxon>ecological metagenomes</taxon>
    </lineage>
</organism>
<reference evidence="1" key="1">
    <citation type="submission" date="2018-05" db="EMBL/GenBank/DDBJ databases">
        <authorList>
            <person name="Lanie J.A."/>
            <person name="Ng W.-L."/>
            <person name="Kazmierczak K.M."/>
            <person name="Andrzejewski T.M."/>
            <person name="Davidsen T.M."/>
            <person name="Wayne K.J."/>
            <person name="Tettelin H."/>
            <person name="Glass J.I."/>
            <person name="Rusch D."/>
            <person name="Podicherti R."/>
            <person name="Tsui H.-C.T."/>
            <person name="Winkler M.E."/>
        </authorList>
    </citation>
    <scope>NUCLEOTIDE SEQUENCE</scope>
</reference>
<accession>A0A382MC67</accession>
<gene>
    <name evidence="1" type="ORF">METZ01_LOCUS297886</name>
</gene>
<sequence length="94" mass="10986">MEKHVLLYTLASIYDSPLDGEMAWNCYSSLLILFLEEDYDTIVYLGAIGSFTHKQRLRLRSKIAERGFELTPNELDQYIFLILVAQSEYMKVKD</sequence>
<evidence type="ECO:0000313" key="1">
    <source>
        <dbReference type="EMBL" id="SVC45032.1"/>
    </source>
</evidence>
<name>A0A382MC67_9ZZZZ</name>
<protein>
    <submittedName>
        <fullName evidence="1">Uncharacterized protein</fullName>
    </submittedName>
</protein>